<dbReference type="AlphaFoldDB" id="A0A9P4LPC6"/>
<feature type="region of interest" description="Disordered" evidence="1">
    <location>
        <begin position="421"/>
        <end position="492"/>
    </location>
</feature>
<proteinExistence type="predicted"/>
<evidence type="ECO:0000256" key="1">
    <source>
        <dbReference type="SAM" id="MobiDB-lite"/>
    </source>
</evidence>
<reference evidence="2" key="1">
    <citation type="journal article" date="2020" name="Stud. Mycol.">
        <title>101 Dothideomycetes genomes: a test case for predicting lifestyles and emergence of pathogens.</title>
        <authorList>
            <person name="Haridas S."/>
            <person name="Albert R."/>
            <person name="Binder M."/>
            <person name="Bloem J."/>
            <person name="Labutti K."/>
            <person name="Salamov A."/>
            <person name="Andreopoulos B."/>
            <person name="Baker S."/>
            <person name="Barry K."/>
            <person name="Bills G."/>
            <person name="Bluhm B."/>
            <person name="Cannon C."/>
            <person name="Castanera R."/>
            <person name="Culley D."/>
            <person name="Daum C."/>
            <person name="Ezra D."/>
            <person name="Gonzalez J."/>
            <person name="Henrissat B."/>
            <person name="Kuo A."/>
            <person name="Liang C."/>
            <person name="Lipzen A."/>
            <person name="Lutzoni F."/>
            <person name="Magnuson J."/>
            <person name="Mondo S."/>
            <person name="Nolan M."/>
            <person name="Ohm R."/>
            <person name="Pangilinan J."/>
            <person name="Park H.-J."/>
            <person name="Ramirez L."/>
            <person name="Alfaro M."/>
            <person name="Sun H."/>
            <person name="Tritt A."/>
            <person name="Yoshinaga Y."/>
            <person name="Zwiers L.-H."/>
            <person name="Turgeon B."/>
            <person name="Goodwin S."/>
            <person name="Spatafora J."/>
            <person name="Crous P."/>
            <person name="Grigoriev I."/>
        </authorList>
    </citation>
    <scope>NUCLEOTIDE SEQUENCE</scope>
    <source>
        <strain evidence="2">CBS 110217</strain>
    </source>
</reference>
<protein>
    <submittedName>
        <fullName evidence="2">Uncharacterized protein</fullName>
    </submittedName>
</protein>
<feature type="compositionally biased region" description="Basic and acidic residues" evidence="1">
    <location>
        <begin position="469"/>
        <end position="483"/>
    </location>
</feature>
<gene>
    <name evidence="2" type="ORF">EK21DRAFT_111580</name>
</gene>
<dbReference type="Proteomes" id="UP000799777">
    <property type="component" value="Unassembled WGS sequence"/>
</dbReference>
<feature type="compositionally biased region" description="Polar residues" evidence="1">
    <location>
        <begin position="421"/>
        <end position="434"/>
    </location>
</feature>
<dbReference type="OrthoDB" id="10254945at2759"/>
<feature type="compositionally biased region" description="Basic residues" evidence="1">
    <location>
        <begin position="435"/>
        <end position="446"/>
    </location>
</feature>
<keyword evidence="3" id="KW-1185">Reference proteome</keyword>
<accession>A0A9P4LPC6</accession>
<evidence type="ECO:0000313" key="3">
    <source>
        <dbReference type="Proteomes" id="UP000799777"/>
    </source>
</evidence>
<name>A0A9P4LPC6_9PLEO</name>
<comment type="caution">
    <text evidence="2">The sequence shown here is derived from an EMBL/GenBank/DDBJ whole genome shotgun (WGS) entry which is preliminary data.</text>
</comment>
<dbReference type="EMBL" id="ML978187">
    <property type="protein sequence ID" value="KAF2030704.1"/>
    <property type="molecule type" value="Genomic_DNA"/>
</dbReference>
<feature type="compositionally biased region" description="Polar residues" evidence="1">
    <location>
        <begin position="451"/>
        <end position="465"/>
    </location>
</feature>
<organism evidence="2 3">
    <name type="scientific">Setomelanomma holmii</name>
    <dbReference type="NCBI Taxonomy" id="210430"/>
    <lineage>
        <taxon>Eukaryota</taxon>
        <taxon>Fungi</taxon>
        <taxon>Dikarya</taxon>
        <taxon>Ascomycota</taxon>
        <taxon>Pezizomycotina</taxon>
        <taxon>Dothideomycetes</taxon>
        <taxon>Pleosporomycetidae</taxon>
        <taxon>Pleosporales</taxon>
        <taxon>Pleosporineae</taxon>
        <taxon>Phaeosphaeriaceae</taxon>
        <taxon>Setomelanomma</taxon>
    </lineage>
</organism>
<sequence length="492" mass="55713">MPKPRRTQREALDKFLENAAGKDIFNAPLGDLDNPIHPLFKLENWTVHPKEDQKRWTVVTKENRKPGSTSVQATVNAPSATADHQPLSAKAYDAIAPALRLVSLLITEPAMLHPFDHVCNGEVTFDKNGDHYIAPGTFEGTPTGLEYIEQVFLYMAEHTSSRFEEVATLKGNCKFDSTTYPATRVPVELTTIGGQKIVRHINQGSITVRLARPQWLEYLEAQMSQDRPAYQLNTLLIFAWTLTHESMHACASLTLPEELKMRRDSQGRILSLEPRFCLDDTLHELGFCYTKWLWGEEFESVSSGTCERCASGEQSCHRPDHFPIWALRNYQWNGHPSMYLGDDNKGAYYPVVTTIMSTHVVRAWFTKVAWRRIRLYGHRFLIQQAEGLQLELLGQRLNWTDFAGDQGVRLLRKVQPHQTLGFEQTAETGPSSVQQKRKDKKRATKTKSKELTTQGTNPTLKTDSVQRAAKPEKPATARIDISKDAGALAMRL</sequence>
<evidence type="ECO:0000313" key="2">
    <source>
        <dbReference type="EMBL" id="KAF2030704.1"/>
    </source>
</evidence>